<keyword evidence="2" id="KW-1185">Reference proteome</keyword>
<organism evidence="1 2">
    <name type="scientific">Ascobolus immersus RN42</name>
    <dbReference type="NCBI Taxonomy" id="1160509"/>
    <lineage>
        <taxon>Eukaryota</taxon>
        <taxon>Fungi</taxon>
        <taxon>Dikarya</taxon>
        <taxon>Ascomycota</taxon>
        <taxon>Pezizomycotina</taxon>
        <taxon>Pezizomycetes</taxon>
        <taxon>Pezizales</taxon>
        <taxon>Ascobolaceae</taxon>
        <taxon>Ascobolus</taxon>
    </lineage>
</organism>
<evidence type="ECO:0008006" key="3">
    <source>
        <dbReference type="Google" id="ProtNLM"/>
    </source>
</evidence>
<evidence type="ECO:0000313" key="1">
    <source>
        <dbReference type="EMBL" id="RPA85864.1"/>
    </source>
</evidence>
<dbReference type="AlphaFoldDB" id="A0A3N4IW61"/>
<proteinExistence type="predicted"/>
<gene>
    <name evidence="1" type="ORF">BJ508DRAFT_168942</name>
</gene>
<reference evidence="1 2" key="1">
    <citation type="journal article" date="2018" name="Nat. Ecol. Evol.">
        <title>Pezizomycetes genomes reveal the molecular basis of ectomycorrhizal truffle lifestyle.</title>
        <authorList>
            <person name="Murat C."/>
            <person name="Payen T."/>
            <person name="Noel B."/>
            <person name="Kuo A."/>
            <person name="Morin E."/>
            <person name="Chen J."/>
            <person name="Kohler A."/>
            <person name="Krizsan K."/>
            <person name="Balestrini R."/>
            <person name="Da Silva C."/>
            <person name="Montanini B."/>
            <person name="Hainaut M."/>
            <person name="Levati E."/>
            <person name="Barry K.W."/>
            <person name="Belfiori B."/>
            <person name="Cichocki N."/>
            <person name="Clum A."/>
            <person name="Dockter R.B."/>
            <person name="Fauchery L."/>
            <person name="Guy J."/>
            <person name="Iotti M."/>
            <person name="Le Tacon F."/>
            <person name="Lindquist E.A."/>
            <person name="Lipzen A."/>
            <person name="Malagnac F."/>
            <person name="Mello A."/>
            <person name="Molinier V."/>
            <person name="Miyauchi S."/>
            <person name="Poulain J."/>
            <person name="Riccioni C."/>
            <person name="Rubini A."/>
            <person name="Sitrit Y."/>
            <person name="Splivallo R."/>
            <person name="Traeger S."/>
            <person name="Wang M."/>
            <person name="Zifcakova L."/>
            <person name="Wipf D."/>
            <person name="Zambonelli A."/>
            <person name="Paolocci F."/>
            <person name="Nowrousian M."/>
            <person name="Ottonello S."/>
            <person name="Baldrian P."/>
            <person name="Spatafora J.W."/>
            <person name="Henrissat B."/>
            <person name="Nagy L.G."/>
            <person name="Aury J.M."/>
            <person name="Wincker P."/>
            <person name="Grigoriev I.V."/>
            <person name="Bonfante P."/>
            <person name="Martin F.M."/>
        </authorList>
    </citation>
    <scope>NUCLEOTIDE SEQUENCE [LARGE SCALE GENOMIC DNA]</scope>
    <source>
        <strain evidence="1 2">RN42</strain>
    </source>
</reference>
<sequence>MVTFHTLPPELVLEISGHLPWSDFNALRTSDWKLFRLLTPLLETVELRRRYGLGLGIHEMVVARKLGEILQGGRHGTSSLAQEIVTAALHCRNINKPVRNLQKARKCRYCLPR</sequence>
<name>A0A3N4IW61_ASCIM</name>
<dbReference type="EMBL" id="ML119652">
    <property type="protein sequence ID" value="RPA85864.1"/>
    <property type="molecule type" value="Genomic_DNA"/>
</dbReference>
<protein>
    <recommendedName>
        <fullName evidence="3">F-box domain-containing protein</fullName>
    </recommendedName>
</protein>
<evidence type="ECO:0000313" key="2">
    <source>
        <dbReference type="Proteomes" id="UP000275078"/>
    </source>
</evidence>
<accession>A0A3N4IW61</accession>
<dbReference type="Proteomes" id="UP000275078">
    <property type="component" value="Unassembled WGS sequence"/>
</dbReference>